<dbReference type="EMBL" id="MT708548">
    <property type="protein sequence ID" value="QOV06155.1"/>
    <property type="molecule type" value="Genomic_DNA"/>
</dbReference>
<dbReference type="Proteomes" id="UP000594184">
    <property type="component" value="Segment"/>
</dbReference>
<reference evidence="1 2" key="1">
    <citation type="submission" date="2020-07" db="EMBL/GenBank/DDBJ databases">
        <title>Complete genome sequence of Streptomyces phage Salutena.</title>
        <authorList>
            <person name="Kim J.H."/>
            <person name="Higbee T."/>
            <person name="Clark J.D."/>
            <person name="Le T."/>
            <person name="Burrowes B.H."/>
            <person name="Liu M."/>
        </authorList>
    </citation>
    <scope>NUCLEOTIDE SEQUENCE [LARGE SCALE GENOMIC DNA]</scope>
</reference>
<protein>
    <submittedName>
        <fullName evidence="1">Uncharacterized protein</fullName>
    </submittedName>
</protein>
<accession>A0A7S6R701</accession>
<proteinExistence type="predicted"/>
<gene>
    <name evidence="1" type="ORF">CPT_Salutena_025</name>
</gene>
<name>A0A7S6R701_9CAUD</name>
<organism evidence="1 2">
    <name type="scientific">Streptomyces phage Salutena</name>
    <dbReference type="NCBI Taxonomy" id="2767576"/>
    <lineage>
        <taxon>Viruses</taxon>
        <taxon>Duplodnaviria</taxon>
        <taxon>Heunggongvirae</taxon>
        <taxon>Uroviricota</taxon>
        <taxon>Caudoviricetes</taxon>
        <taxon>Arquatrovirinae</taxon>
        <taxon>Salutenavirus</taxon>
        <taxon>Salutenavirus salutena</taxon>
    </lineage>
</organism>
<evidence type="ECO:0000313" key="2">
    <source>
        <dbReference type="Proteomes" id="UP000594184"/>
    </source>
</evidence>
<sequence>MDGQWGARPAFGTEGWTGTYTTSDGLITIVVNDPDEEFYIDARQGHSPKVMRSVLAMARHHGLELMDEDECEPELLEDGTVRLYLVQGATPAAPVQPVKVGGRTKVVKRSLAGLALAACVTGGVLMPSPMRTDYDLLHFRVIPEHDTLPKHQHLPENQGVSTYVMTTDMKGQ</sequence>
<keyword evidence="2" id="KW-1185">Reference proteome</keyword>
<evidence type="ECO:0000313" key="1">
    <source>
        <dbReference type="EMBL" id="QOV06155.1"/>
    </source>
</evidence>